<accession>A0A0D9VZ80</accession>
<dbReference type="GO" id="GO:0005634">
    <property type="term" value="C:nucleus"/>
    <property type="evidence" value="ECO:0007669"/>
    <property type="project" value="UniProtKB-SubCell"/>
</dbReference>
<dbReference type="InterPro" id="IPR044810">
    <property type="entry name" value="WRKY_plant"/>
</dbReference>
<evidence type="ECO:0000313" key="8">
    <source>
        <dbReference type="EnsemblPlants" id="LPERR03G29190.1"/>
    </source>
</evidence>
<reference evidence="8" key="3">
    <citation type="submission" date="2015-04" db="UniProtKB">
        <authorList>
            <consortium name="EnsemblPlants"/>
        </authorList>
    </citation>
    <scope>IDENTIFICATION</scope>
</reference>
<dbReference type="AlphaFoldDB" id="A0A0D9VZ80"/>
<organism evidence="8 9">
    <name type="scientific">Leersia perrieri</name>
    <dbReference type="NCBI Taxonomy" id="77586"/>
    <lineage>
        <taxon>Eukaryota</taxon>
        <taxon>Viridiplantae</taxon>
        <taxon>Streptophyta</taxon>
        <taxon>Embryophyta</taxon>
        <taxon>Tracheophyta</taxon>
        <taxon>Spermatophyta</taxon>
        <taxon>Magnoliopsida</taxon>
        <taxon>Liliopsida</taxon>
        <taxon>Poales</taxon>
        <taxon>Poaceae</taxon>
        <taxon>BOP clade</taxon>
        <taxon>Oryzoideae</taxon>
        <taxon>Oryzeae</taxon>
        <taxon>Oryzinae</taxon>
        <taxon>Leersia</taxon>
    </lineage>
</organism>
<comment type="subcellular location">
    <subcellularLocation>
        <location evidence="1">Nucleus</location>
    </subcellularLocation>
</comment>
<keyword evidence="3" id="KW-0238">DNA-binding</keyword>
<feature type="domain" description="WRKY" evidence="7">
    <location>
        <begin position="128"/>
        <end position="193"/>
    </location>
</feature>
<evidence type="ECO:0000256" key="4">
    <source>
        <dbReference type="ARBA" id="ARBA00023163"/>
    </source>
</evidence>
<keyword evidence="4" id="KW-0804">Transcription</keyword>
<dbReference type="GO" id="GO:0003700">
    <property type="term" value="F:DNA-binding transcription factor activity"/>
    <property type="evidence" value="ECO:0007669"/>
    <property type="project" value="InterPro"/>
</dbReference>
<dbReference type="STRING" id="77586.A0A0D9VZ80"/>
<keyword evidence="5" id="KW-0539">Nucleus</keyword>
<proteinExistence type="predicted"/>
<sequence length="364" mass="38680">MAGAAGGGQEGIAAGGGGGGDWSLFDGDAFGEYSSAVLAELGGWAPAAEMGMMPALDLPDDVAAADAPARSGDGAAASSSSSGDPAGAPPENADNQQPAAEAATPASASAKKGQKRARQPRFAFMTKSEIDHLEDGYRWRKYGQKAVKNSPFPRSYYRCTNSKCTVKKRVERSSDDPSVVITTYEGQHCHHTASFHRGFAGAAAQIHGPAAVALAEQMSAFVSPPPLLYSNNLPRLQPQVINPPSSSETTVVSNSMSTTASLQELNNNSTSYSSSAVTIAQSPPSASAAAAMFLRHMRDYYILKRRLIYTSYMTTVPFRFICRLGGKWLEGRSRRSIGFFIRADQSTESAIIYLSNGLEVRIIY</sequence>
<reference evidence="9" key="2">
    <citation type="submission" date="2013-12" db="EMBL/GenBank/DDBJ databases">
        <authorList>
            <person name="Yu Y."/>
            <person name="Lee S."/>
            <person name="de Baynast K."/>
            <person name="Wissotski M."/>
            <person name="Liu L."/>
            <person name="Talag J."/>
            <person name="Goicoechea J."/>
            <person name="Angelova A."/>
            <person name="Jetty R."/>
            <person name="Kudrna D."/>
            <person name="Golser W."/>
            <person name="Rivera L."/>
            <person name="Zhang J."/>
            <person name="Wing R."/>
        </authorList>
    </citation>
    <scope>NUCLEOTIDE SEQUENCE</scope>
</reference>
<dbReference type="PANTHER" id="PTHR31221">
    <property type="entry name" value="WRKY TRANSCRIPTION FACTOR PROTEIN 1-RELATED"/>
    <property type="match status" value="1"/>
</dbReference>
<dbReference type="InterPro" id="IPR003657">
    <property type="entry name" value="WRKY_dom"/>
</dbReference>
<evidence type="ECO:0000259" key="7">
    <source>
        <dbReference type="PROSITE" id="PS50811"/>
    </source>
</evidence>
<feature type="compositionally biased region" description="Low complexity" evidence="6">
    <location>
        <begin position="98"/>
        <end position="110"/>
    </location>
</feature>
<feature type="region of interest" description="Disordered" evidence="6">
    <location>
        <begin position="63"/>
        <end position="123"/>
    </location>
</feature>
<keyword evidence="9" id="KW-1185">Reference proteome</keyword>
<dbReference type="SMART" id="SM00774">
    <property type="entry name" value="WRKY"/>
    <property type="match status" value="1"/>
</dbReference>
<reference evidence="8 9" key="1">
    <citation type="submission" date="2012-08" db="EMBL/GenBank/DDBJ databases">
        <title>Oryza genome evolution.</title>
        <authorList>
            <person name="Wing R.A."/>
        </authorList>
    </citation>
    <scope>NUCLEOTIDE SEQUENCE</scope>
</reference>
<keyword evidence="2" id="KW-0805">Transcription regulation</keyword>
<name>A0A0D9VZ80_9ORYZ</name>
<dbReference type="InterPro" id="IPR036576">
    <property type="entry name" value="WRKY_dom_sf"/>
</dbReference>
<evidence type="ECO:0000256" key="6">
    <source>
        <dbReference type="SAM" id="MobiDB-lite"/>
    </source>
</evidence>
<dbReference type="GO" id="GO:0043565">
    <property type="term" value="F:sequence-specific DNA binding"/>
    <property type="evidence" value="ECO:0007669"/>
    <property type="project" value="InterPro"/>
</dbReference>
<evidence type="ECO:0000256" key="3">
    <source>
        <dbReference type="ARBA" id="ARBA00023125"/>
    </source>
</evidence>
<feature type="compositionally biased region" description="Low complexity" evidence="6">
    <location>
        <begin position="63"/>
        <end position="90"/>
    </location>
</feature>
<dbReference type="FunFam" id="2.20.25.80:FF:000003">
    <property type="entry name" value="WRKY transcription factor 57"/>
    <property type="match status" value="1"/>
</dbReference>
<dbReference type="Gene3D" id="2.20.25.80">
    <property type="entry name" value="WRKY domain"/>
    <property type="match status" value="1"/>
</dbReference>
<dbReference type="SUPFAM" id="SSF118290">
    <property type="entry name" value="WRKY DNA-binding domain"/>
    <property type="match status" value="1"/>
</dbReference>
<dbReference type="Pfam" id="PF03106">
    <property type="entry name" value="WRKY"/>
    <property type="match status" value="1"/>
</dbReference>
<dbReference type="Gramene" id="LPERR03G29190.1">
    <property type="protein sequence ID" value="LPERR03G29190.1"/>
    <property type="gene ID" value="LPERR03G29190"/>
</dbReference>
<dbReference type="EnsemblPlants" id="LPERR03G29190.1">
    <property type="protein sequence ID" value="LPERR03G29190.1"/>
    <property type="gene ID" value="LPERR03G29190"/>
</dbReference>
<dbReference type="PANTHER" id="PTHR31221:SF334">
    <property type="entry name" value="WRKY TRANSCRIPTION FACTOR 57-RELATED"/>
    <property type="match status" value="1"/>
</dbReference>
<protein>
    <recommendedName>
        <fullName evidence="7">WRKY domain-containing protein</fullName>
    </recommendedName>
</protein>
<dbReference type="eggNOG" id="ENOG502QSI6">
    <property type="taxonomic scope" value="Eukaryota"/>
</dbReference>
<dbReference type="Proteomes" id="UP000032180">
    <property type="component" value="Chromosome 3"/>
</dbReference>
<dbReference type="HOGENOM" id="CLU_033779_3_0_1"/>
<evidence type="ECO:0000313" key="9">
    <source>
        <dbReference type="Proteomes" id="UP000032180"/>
    </source>
</evidence>
<dbReference type="PROSITE" id="PS50811">
    <property type="entry name" value="WRKY"/>
    <property type="match status" value="1"/>
</dbReference>
<evidence type="ECO:0000256" key="1">
    <source>
        <dbReference type="ARBA" id="ARBA00004123"/>
    </source>
</evidence>
<evidence type="ECO:0000256" key="2">
    <source>
        <dbReference type="ARBA" id="ARBA00023015"/>
    </source>
</evidence>
<evidence type="ECO:0000256" key="5">
    <source>
        <dbReference type="ARBA" id="ARBA00023242"/>
    </source>
</evidence>